<dbReference type="RefSeq" id="WP_109673974.1">
    <property type="nucleotide sequence ID" value="NZ_QGDT01000003.1"/>
</dbReference>
<gene>
    <name evidence="1" type="ORF">CLV98_103448</name>
</gene>
<dbReference type="EMBL" id="QGDT01000003">
    <property type="protein sequence ID" value="PWJ59075.1"/>
    <property type="molecule type" value="Genomic_DNA"/>
</dbReference>
<keyword evidence="2" id="KW-1185">Reference proteome</keyword>
<protein>
    <submittedName>
        <fullName evidence="1">Flavin-dependent dehydrogenase</fullName>
    </submittedName>
</protein>
<name>A0A316AMS4_9BACT</name>
<evidence type="ECO:0000313" key="2">
    <source>
        <dbReference type="Proteomes" id="UP000245880"/>
    </source>
</evidence>
<dbReference type="InterPro" id="IPR036188">
    <property type="entry name" value="FAD/NAD-bd_sf"/>
</dbReference>
<dbReference type="PANTHER" id="PTHR42685">
    <property type="entry name" value="GERANYLGERANYL DIPHOSPHATE REDUCTASE"/>
    <property type="match status" value="1"/>
</dbReference>
<dbReference type="Pfam" id="PF13450">
    <property type="entry name" value="NAD_binding_8"/>
    <property type="match status" value="1"/>
</dbReference>
<dbReference type="InterPro" id="IPR050407">
    <property type="entry name" value="Geranylgeranyl_reductase"/>
</dbReference>
<dbReference type="PANTHER" id="PTHR42685:SF22">
    <property type="entry name" value="CONDITIONED MEDIUM FACTOR RECEPTOR 1"/>
    <property type="match status" value="1"/>
</dbReference>
<reference evidence="1 2" key="1">
    <citation type="submission" date="2018-03" db="EMBL/GenBank/DDBJ databases">
        <title>Genomic Encyclopedia of Archaeal and Bacterial Type Strains, Phase II (KMG-II): from individual species to whole genera.</title>
        <authorList>
            <person name="Goeker M."/>
        </authorList>
    </citation>
    <scope>NUCLEOTIDE SEQUENCE [LARGE SCALE GENOMIC DNA]</scope>
    <source>
        <strain evidence="1 2">DSM 100346</strain>
    </source>
</reference>
<dbReference type="AlphaFoldDB" id="A0A316AMS4"/>
<dbReference type="PRINTS" id="PR00420">
    <property type="entry name" value="RNGMNOXGNASE"/>
</dbReference>
<organism evidence="1 2">
    <name type="scientific">Dyadobacter jejuensis</name>
    <dbReference type="NCBI Taxonomy" id="1082580"/>
    <lineage>
        <taxon>Bacteria</taxon>
        <taxon>Pseudomonadati</taxon>
        <taxon>Bacteroidota</taxon>
        <taxon>Cytophagia</taxon>
        <taxon>Cytophagales</taxon>
        <taxon>Spirosomataceae</taxon>
        <taxon>Dyadobacter</taxon>
    </lineage>
</organism>
<comment type="caution">
    <text evidence="1">The sequence shown here is derived from an EMBL/GenBank/DDBJ whole genome shotgun (WGS) entry which is preliminary data.</text>
</comment>
<sequence length="380" mass="42699">MESNNRVYACAIVGGGLGGLCLAIQLADQGREVVLFEKNIYPFHRVCGEYISNESWGFLESLGVPLAEWDLPKISQLGISAESGYMLNHRLGLGGFGISRYKLDAFLADLARKKGVKVLEHCKVTDVVAHEQGYSIVTTRGMFYAELLCGSYGKYTPAFVQKMEGYDLATDTSADNYIGVKYHIRADLPAHRIELHNFRDGYCGISKVEANQYCLCYLTKSQNLRNHGNNIHDMEMEILNKNPFLRRYFFSADFIYKQPLVVSNVQFHKRRPLVGPLFQIGDAAGTISPLCGNGMSMAMRGSKILAYQMNRYFSGQLSRTQLEGTFRSEWNEAFSSRIQMGFYLQKLFGKNTLTDWSLRGLSLSSGLRNRIVAATHGDVF</sequence>
<dbReference type="Proteomes" id="UP000245880">
    <property type="component" value="Unassembled WGS sequence"/>
</dbReference>
<evidence type="ECO:0000313" key="1">
    <source>
        <dbReference type="EMBL" id="PWJ59075.1"/>
    </source>
</evidence>
<dbReference type="SUPFAM" id="SSF51905">
    <property type="entry name" value="FAD/NAD(P)-binding domain"/>
    <property type="match status" value="1"/>
</dbReference>
<proteinExistence type="predicted"/>
<accession>A0A316AMS4</accession>
<dbReference type="OrthoDB" id="1142316at2"/>
<dbReference type="Gene3D" id="3.50.50.60">
    <property type="entry name" value="FAD/NAD(P)-binding domain"/>
    <property type="match status" value="1"/>
</dbReference>